<dbReference type="PANTHER" id="PTHR13154">
    <property type="entry name" value="POLYADENYLATE-BINDING PROTEIN-INTERACTING PROTEIN 2"/>
    <property type="match status" value="1"/>
</dbReference>
<dbReference type="AlphaFoldDB" id="F6SDF3"/>
<dbReference type="HOGENOM" id="CLU_1499685_0_0_1"/>
<reference evidence="9" key="3">
    <citation type="submission" date="2025-09" db="UniProtKB">
        <authorList>
            <consortium name="Ensembl"/>
        </authorList>
    </citation>
    <scope>IDENTIFICATION</scope>
    <source>
        <strain evidence="9">Glennie</strain>
    </source>
</reference>
<gene>
    <name evidence="9" type="primary">PAIP2</name>
</gene>
<dbReference type="InterPro" id="IPR040396">
    <property type="entry name" value="PAIP2-like"/>
</dbReference>
<dbReference type="Bgee" id="ENSOANG00000000641">
    <property type="expression patterns" value="Expressed in testis and 7 other cell types or tissues"/>
</dbReference>
<evidence type="ECO:0000256" key="8">
    <source>
        <dbReference type="ARBA" id="ARBA00040702"/>
    </source>
</evidence>
<keyword evidence="10" id="KW-1185">Reference proteome</keyword>
<dbReference type="InterPro" id="IPR009818">
    <property type="entry name" value="PAM2_motif"/>
</dbReference>
<comment type="similarity">
    <text evidence="2">Belongs to the PAIP2 family.</text>
</comment>
<evidence type="ECO:0000313" key="10">
    <source>
        <dbReference type="Proteomes" id="UP000002279"/>
    </source>
</evidence>
<comment type="function">
    <text evidence="6">Acts as a repressor in the regulation of translation initiation of poly(A)-containing mRNAs. Its inhibitory activity on translation is mediated via its action on PABPC1. Displaces the interaction of PABPC1 with poly(A) RNA and competes with PAIP1 for binding to PABPC1. Its association with PABPC1 results in disruption of the cytoplasmic poly(A) RNP structure organization.</text>
</comment>
<evidence type="ECO:0000256" key="4">
    <source>
        <dbReference type="ARBA" id="ARBA00022843"/>
    </source>
</evidence>
<evidence type="ECO:0000256" key="5">
    <source>
        <dbReference type="ARBA" id="ARBA00022845"/>
    </source>
</evidence>
<dbReference type="STRING" id="9258.ENSOANP00000001001"/>
<reference evidence="9" key="2">
    <citation type="submission" date="2025-08" db="UniProtKB">
        <authorList>
            <consortium name="Ensembl"/>
        </authorList>
    </citation>
    <scope>IDENTIFICATION</scope>
    <source>
        <strain evidence="9">Glennie</strain>
    </source>
</reference>
<keyword evidence="3" id="KW-0963">Cytoplasm</keyword>
<evidence type="ECO:0000256" key="1">
    <source>
        <dbReference type="ARBA" id="ARBA00004496"/>
    </source>
</evidence>
<dbReference type="eggNOG" id="ENOG502RZKX">
    <property type="taxonomic scope" value="Eukaryota"/>
</dbReference>
<evidence type="ECO:0000256" key="3">
    <source>
        <dbReference type="ARBA" id="ARBA00022490"/>
    </source>
</evidence>
<keyword evidence="4" id="KW-0832">Ubl conjugation</keyword>
<proteinExistence type="inferred from homology"/>
<dbReference type="Proteomes" id="UP000002279">
    <property type="component" value="Chromosome X2"/>
</dbReference>
<sequence>MKDPSRSSASPSIINEDVIVNGHAHEDDNPFAEYMWMENEEEFNRQVKSNLNPNAKEFVPGVKYAVR</sequence>
<evidence type="ECO:0000313" key="9">
    <source>
        <dbReference type="Ensembl" id="ENSOANP00000001001.3"/>
    </source>
</evidence>
<protein>
    <recommendedName>
        <fullName evidence="8">Polyadenylate-binding protein-interacting protein 2</fullName>
    </recommendedName>
</protein>
<keyword evidence="5" id="KW-0810">Translation regulation</keyword>
<comment type="subcellular location">
    <subcellularLocation>
        <location evidence="1">Cytoplasm</location>
    </subcellularLocation>
</comment>
<evidence type="ECO:0000256" key="7">
    <source>
        <dbReference type="ARBA" id="ARBA00038779"/>
    </source>
</evidence>
<reference evidence="9 10" key="1">
    <citation type="journal article" date="2008" name="Nature">
        <title>Genome analysis of the platypus reveals unique signatures of evolution.</title>
        <authorList>
            <person name="Warren W.C."/>
            <person name="Hillier L.W."/>
            <person name="Marshall Graves J.A."/>
            <person name="Birney E."/>
            <person name="Ponting C.P."/>
            <person name="Grutzner F."/>
            <person name="Belov K."/>
            <person name="Miller W."/>
            <person name="Clarke L."/>
            <person name="Chinwalla A.T."/>
            <person name="Yang S.P."/>
            <person name="Heger A."/>
            <person name="Locke D.P."/>
            <person name="Miethke P."/>
            <person name="Waters P.D."/>
            <person name="Veyrunes F."/>
            <person name="Fulton L."/>
            <person name="Fulton B."/>
            <person name="Graves T."/>
            <person name="Wallis J."/>
            <person name="Puente X.S."/>
            <person name="Lopez-Otin C."/>
            <person name="Ordonez G.R."/>
            <person name="Eichler E.E."/>
            <person name="Chen L."/>
            <person name="Cheng Z."/>
            <person name="Deakin J.E."/>
            <person name="Alsop A."/>
            <person name="Thompson K."/>
            <person name="Kirby P."/>
            <person name="Papenfuss A.T."/>
            <person name="Wakefield M.J."/>
            <person name="Olender T."/>
            <person name="Lancet D."/>
            <person name="Huttley G.A."/>
            <person name="Smit A.F."/>
            <person name="Pask A."/>
            <person name="Temple-Smith P."/>
            <person name="Batzer M.A."/>
            <person name="Walker J.A."/>
            <person name="Konkel M.K."/>
            <person name="Harris R.S."/>
            <person name="Whittington C.M."/>
            <person name="Wong E.S."/>
            <person name="Gemmell N.J."/>
            <person name="Buschiazzo E."/>
            <person name="Vargas Jentzsch I.M."/>
            <person name="Merkel A."/>
            <person name="Schmitz J."/>
            <person name="Zemann A."/>
            <person name="Churakov G."/>
            <person name="Kriegs J.O."/>
            <person name="Brosius J."/>
            <person name="Murchison E.P."/>
            <person name="Sachidanandam R."/>
            <person name="Smith C."/>
            <person name="Hannon G.J."/>
            <person name="Tsend-Ayush E."/>
            <person name="McMillan D."/>
            <person name="Attenborough R."/>
            <person name="Rens W."/>
            <person name="Ferguson-Smith M."/>
            <person name="Lefevre C.M."/>
            <person name="Sharp J.A."/>
            <person name="Nicholas K.R."/>
            <person name="Ray D.A."/>
            <person name="Kube M."/>
            <person name="Reinhardt R."/>
            <person name="Pringle T.H."/>
            <person name="Taylor J."/>
            <person name="Jones R.C."/>
            <person name="Nixon B."/>
            <person name="Dacheux J.L."/>
            <person name="Niwa H."/>
            <person name="Sekita Y."/>
            <person name="Huang X."/>
            <person name="Stark A."/>
            <person name="Kheradpour P."/>
            <person name="Kellis M."/>
            <person name="Flicek P."/>
            <person name="Chen Y."/>
            <person name="Webber C."/>
            <person name="Hardison R."/>
            <person name="Nelson J."/>
            <person name="Hallsworth-Pepin K."/>
            <person name="Delehaunty K."/>
            <person name="Markovic C."/>
            <person name="Minx P."/>
            <person name="Feng Y."/>
            <person name="Kremitzki C."/>
            <person name="Mitreva M."/>
            <person name="Glasscock J."/>
            <person name="Wylie T."/>
            <person name="Wohldmann P."/>
            <person name="Thiru P."/>
            <person name="Nhan M.N."/>
            <person name="Pohl C.S."/>
            <person name="Smith S.M."/>
            <person name="Hou S."/>
            <person name="Nefedov M."/>
            <person name="de Jong P.J."/>
            <person name="Renfree M.B."/>
            <person name="Mardis E.R."/>
            <person name="Wilson R.K."/>
        </authorList>
    </citation>
    <scope>NUCLEOTIDE SEQUENCE [LARGE SCALE GENOMIC DNA]</scope>
    <source>
        <strain evidence="9 10">Glennie</strain>
    </source>
</reference>
<accession>F6SDF3</accession>
<dbReference type="PANTHER" id="PTHR13154:SF2">
    <property type="entry name" value="POLYADENYLATE-BINDING PROTEIN-INTERACTING PROTEIN 2"/>
    <property type="match status" value="1"/>
</dbReference>
<evidence type="ECO:0000256" key="2">
    <source>
        <dbReference type="ARBA" id="ARBA00006858"/>
    </source>
</evidence>
<comment type="subunit">
    <text evidence="7">Interacts with the second and third RRM domains and C-terminus regions of PABPC1 in a 2:1 stoichiometry.</text>
</comment>
<dbReference type="Pfam" id="PF07145">
    <property type="entry name" value="PAM2"/>
    <property type="match status" value="1"/>
</dbReference>
<dbReference type="GO" id="GO:0000900">
    <property type="term" value="F:mRNA regulatory element binding translation repressor activity"/>
    <property type="evidence" value="ECO:0007669"/>
    <property type="project" value="InterPro"/>
</dbReference>
<organism evidence="9 10">
    <name type="scientific">Ornithorhynchus anatinus</name>
    <name type="common">Duckbill platypus</name>
    <dbReference type="NCBI Taxonomy" id="9258"/>
    <lineage>
        <taxon>Eukaryota</taxon>
        <taxon>Metazoa</taxon>
        <taxon>Chordata</taxon>
        <taxon>Craniata</taxon>
        <taxon>Vertebrata</taxon>
        <taxon>Euteleostomi</taxon>
        <taxon>Mammalia</taxon>
        <taxon>Monotremata</taxon>
        <taxon>Ornithorhynchidae</taxon>
        <taxon>Ornithorhynchus</taxon>
    </lineage>
</organism>
<evidence type="ECO:0000256" key="6">
    <source>
        <dbReference type="ARBA" id="ARBA00037448"/>
    </source>
</evidence>
<dbReference type="GO" id="GO:0045947">
    <property type="term" value="P:negative regulation of translational initiation"/>
    <property type="evidence" value="ECO:0007669"/>
    <property type="project" value="InterPro"/>
</dbReference>
<name>F6SDF3_ORNAN</name>
<dbReference type="GO" id="GO:0005737">
    <property type="term" value="C:cytoplasm"/>
    <property type="evidence" value="ECO:0007669"/>
    <property type="project" value="UniProtKB-SubCell"/>
</dbReference>
<dbReference type="Ensembl" id="ENSOANT00000001002.3">
    <property type="protein sequence ID" value="ENSOANP00000001001.3"/>
    <property type="gene ID" value="ENSOANG00000000641.3"/>
</dbReference>
<dbReference type="GeneTree" id="ENSGT00390000017284"/>